<dbReference type="PANTHER" id="PTHR46825:SF15">
    <property type="entry name" value="BETA-LACTAMASE-RELATED DOMAIN-CONTAINING PROTEIN"/>
    <property type="match status" value="1"/>
</dbReference>
<dbReference type="SUPFAM" id="SSF56601">
    <property type="entry name" value="beta-lactamase/transpeptidase-like"/>
    <property type="match status" value="1"/>
</dbReference>
<name>A0A918KJX1_9PROT</name>
<dbReference type="AlphaFoldDB" id="A0A918KJX1"/>
<sequence length="385" mass="42565">MIKHPLVKRFFPLLLSLCLFASVAAQEPPQIDTAELDRRAALLMNQLEMTGLAMAVVENGKISFAKGYGEELRDSGQLVTADTVFRWASVSKGVAANTLLSVVEDGQISLADTAESLAPSLKLPGETDPNLVHLLSHQTGIVRNAYDNRIEAGKPAKLTRTALNDLGVLCQPGTCHTYQNVAYDAAAEIIEAQTGLPYKSIVQTRVFDPLGMDSASVTLEGLTRSKRWARPHGRFGKRIKSVKPTYYRVPAAAGVNSSVTDLAKWMSAQFPEQGQIPIDRLAAMQTPIIQTRGEQRFLNRRFGDLQNAHYGLGWRVYNYHGHKVVGHRGGVDGYRALVMFDPEKQAGIALMWNSPHSRPIGLQMEFLDQLYGLPKRDWLRLKESS</sequence>
<keyword evidence="3" id="KW-0378">Hydrolase</keyword>
<dbReference type="Proteomes" id="UP000600865">
    <property type="component" value="Unassembled WGS sequence"/>
</dbReference>
<reference evidence="3 4" key="1">
    <citation type="journal article" date="2014" name="Int. J. Syst. Evol. Microbiol.">
        <title>Complete genome sequence of Corynebacterium casei LMG S-19264T (=DSM 44701T), isolated from a smear-ripened cheese.</title>
        <authorList>
            <consortium name="US DOE Joint Genome Institute (JGI-PGF)"/>
            <person name="Walter F."/>
            <person name="Albersmeier A."/>
            <person name="Kalinowski J."/>
            <person name="Ruckert C."/>
        </authorList>
    </citation>
    <scope>NUCLEOTIDE SEQUENCE [LARGE SCALE GENOMIC DNA]</scope>
    <source>
        <strain evidence="3 4">KCTC 23968</strain>
    </source>
</reference>
<organism evidence="3 4">
    <name type="scientific">Litorimonas cladophorae</name>
    <dbReference type="NCBI Taxonomy" id="1220491"/>
    <lineage>
        <taxon>Bacteria</taxon>
        <taxon>Pseudomonadati</taxon>
        <taxon>Pseudomonadota</taxon>
        <taxon>Alphaproteobacteria</taxon>
        <taxon>Maricaulales</taxon>
        <taxon>Robiginitomaculaceae</taxon>
    </lineage>
</organism>
<dbReference type="InterPro" id="IPR012338">
    <property type="entry name" value="Beta-lactam/transpept-like"/>
</dbReference>
<protein>
    <submittedName>
        <fullName evidence="3">Serine hydrolase</fullName>
    </submittedName>
</protein>
<dbReference type="Gene3D" id="3.40.710.10">
    <property type="entry name" value="DD-peptidase/beta-lactamase superfamily"/>
    <property type="match status" value="1"/>
</dbReference>
<evidence type="ECO:0000313" key="3">
    <source>
        <dbReference type="EMBL" id="GGX65985.1"/>
    </source>
</evidence>
<dbReference type="GO" id="GO:0016787">
    <property type="term" value="F:hydrolase activity"/>
    <property type="evidence" value="ECO:0007669"/>
    <property type="project" value="UniProtKB-KW"/>
</dbReference>
<evidence type="ECO:0000259" key="2">
    <source>
        <dbReference type="Pfam" id="PF00144"/>
    </source>
</evidence>
<dbReference type="Pfam" id="PF00144">
    <property type="entry name" value="Beta-lactamase"/>
    <property type="match status" value="1"/>
</dbReference>
<gene>
    <name evidence="3" type="ORF">GCM10011309_15350</name>
</gene>
<keyword evidence="1" id="KW-0732">Signal</keyword>
<feature type="chain" id="PRO_5036873078" evidence="1">
    <location>
        <begin position="22"/>
        <end position="385"/>
    </location>
</feature>
<evidence type="ECO:0000313" key="4">
    <source>
        <dbReference type="Proteomes" id="UP000600865"/>
    </source>
</evidence>
<dbReference type="EMBL" id="BMYV01000001">
    <property type="protein sequence ID" value="GGX65985.1"/>
    <property type="molecule type" value="Genomic_DNA"/>
</dbReference>
<feature type="signal peptide" evidence="1">
    <location>
        <begin position="1"/>
        <end position="21"/>
    </location>
</feature>
<dbReference type="PANTHER" id="PTHR46825">
    <property type="entry name" value="D-ALANYL-D-ALANINE-CARBOXYPEPTIDASE/ENDOPEPTIDASE AMPH"/>
    <property type="match status" value="1"/>
</dbReference>
<keyword evidence="4" id="KW-1185">Reference proteome</keyword>
<evidence type="ECO:0000256" key="1">
    <source>
        <dbReference type="SAM" id="SignalP"/>
    </source>
</evidence>
<proteinExistence type="predicted"/>
<accession>A0A918KJX1</accession>
<dbReference type="InterPro" id="IPR050491">
    <property type="entry name" value="AmpC-like"/>
</dbReference>
<comment type="caution">
    <text evidence="3">The sequence shown here is derived from an EMBL/GenBank/DDBJ whole genome shotgun (WGS) entry which is preliminary data.</text>
</comment>
<feature type="domain" description="Beta-lactamase-related" evidence="2">
    <location>
        <begin position="38"/>
        <end position="359"/>
    </location>
</feature>
<dbReference type="InterPro" id="IPR001466">
    <property type="entry name" value="Beta-lactam-related"/>
</dbReference>
<dbReference type="RefSeq" id="WP_189583585.1">
    <property type="nucleotide sequence ID" value="NZ_BMYV01000001.1"/>
</dbReference>